<comment type="subunit">
    <text evidence="5">Component of the GINS complex.</text>
</comment>
<feature type="domain" description="GINS subunit" evidence="6">
    <location>
        <begin position="62"/>
        <end position="126"/>
    </location>
</feature>
<evidence type="ECO:0000259" key="7">
    <source>
        <dbReference type="Pfam" id="PF24997"/>
    </source>
</evidence>
<comment type="function">
    <text evidence="5">Required for correct functioning of the GINS complex, a complex that plays an essential role in the initiation of DNA replication, and progression of DNA replication forks. GINS complex seems to bind preferentially to single-stranded DNA.</text>
</comment>
<dbReference type="SUPFAM" id="SSF158573">
    <property type="entry name" value="GINS helical bundle-like"/>
    <property type="match status" value="1"/>
</dbReference>
<organism evidence="8 9">
    <name type="scientific">Plectus sambesii</name>
    <dbReference type="NCBI Taxonomy" id="2011161"/>
    <lineage>
        <taxon>Eukaryota</taxon>
        <taxon>Metazoa</taxon>
        <taxon>Ecdysozoa</taxon>
        <taxon>Nematoda</taxon>
        <taxon>Chromadorea</taxon>
        <taxon>Plectida</taxon>
        <taxon>Plectina</taxon>
        <taxon>Plectoidea</taxon>
        <taxon>Plectidae</taxon>
        <taxon>Plectus</taxon>
    </lineage>
</organism>
<evidence type="ECO:0000259" key="6">
    <source>
        <dbReference type="Pfam" id="PF05916"/>
    </source>
</evidence>
<evidence type="ECO:0000256" key="4">
    <source>
        <dbReference type="ARBA" id="ARBA00023242"/>
    </source>
</evidence>
<evidence type="ECO:0000256" key="5">
    <source>
        <dbReference type="RuleBase" id="RU368085"/>
    </source>
</evidence>
<dbReference type="Pfam" id="PF24997">
    <property type="entry name" value="PSF1_C"/>
    <property type="match status" value="1"/>
</dbReference>
<dbReference type="InterPro" id="IPR021151">
    <property type="entry name" value="GINS_A"/>
</dbReference>
<evidence type="ECO:0000256" key="3">
    <source>
        <dbReference type="ARBA" id="ARBA00022705"/>
    </source>
</evidence>
<dbReference type="PANTHER" id="PTHR12914:SF2">
    <property type="entry name" value="DNA REPLICATION COMPLEX GINS PROTEIN PSF1"/>
    <property type="match status" value="1"/>
</dbReference>
<evidence type="ECO:0000256" key="2">
    <source>
        <dbReference type="ARBA" id="ARBA00006677"/>
    </source>
</evidence>
<reference evidence="9" key="1">
    <citation type="submission" date="2022-11" db="UniProtKB">
        <authorList>
            <consortium name="WormBaseParasite"/>
        </authorList>
    </citation>
    <scope>IDENTIFICATION</scope>
</reference>
<evidence type="ECO:0000256" key="1">
    <source>
        <dbReference type="ARBA" id="ARBA00004123"/>
    </source>
</evidence>
<dbReference type="Gene3D" id="1.20.58.1030">
    <property type="match status" value="1"/>
</dbReference>
<dbReference type="InterPro" id="IPR036224">
    <property type="entry name" value="GINS_bundle-like_dom_sf"/>
</dbReference>
<keyword evidence="4 5" id="KW-0539">Nucleus</keyword>
<protein>
    <recommendedName>
        <fullName evidence="5">DNA replication complex GINS protein PSF1</fullName>
    </recommendedName>
</protein>
<feature type="domain" description="DNA replication complex GINS protein PSF1 C-terminal" evidence="7">
    <location>
        <begin position="146"/>
        <end position="194"/>
    </location>
</feature>
<comment type="similarity">
    <text evidence="2 5">Belongs to the GINS1/PSF1 family.</text>
</comment>
<dbReference type="WBParaSite" id="PSAMB.scaffold357size68506.g5166.t1">
    <property type="protein sequence ID" value="PSAMB.scaffold357size68506.g5166.t1"/>
    <property type="gene ID" value="PSAMB.scaffold357size68506.g5166"/>
</dbReference>
<dbReference type="GO" id="GO:1902983">
    <property type="term" value="P:DNA strand elongation involved in mitotic DNA replication"/>
    <property type="evidence" value="ECO:0007669"/>
    <property type="project" value="TreeGrafter"/>
</dbReference>
<dbReference type="CDD" id="cd11710">
    <property type="entry name" value="GINS_A_psf1"/>
    <property type="match status" value="1"/>
</dbReference>
<accession>A0A914WA36</accession>
<evidence type="ECO:0000313" key="8">
    <source>
        <dbReference type="Proteomes" id="UP000887566"/>
    </source>
</evidence>
<keyword evidence="3 5" id="KW-0235">DNA replication</keyword>
<proteinExistence type="inferred from homology"/>
<dbReference type="InterPro" id="IPR005339">
    <property type="entry name" value="GINS_Psf1"/>
</dbReference>
<dbReference type="AlphaFoldDB" id="A0A914WA36"/>
<dbReference type="Proteomes" id="UP000887566">
    <property type="component" value="Unplaced"/>
</dbReference>
<keyword evidence="8" id="KW-1185">Reference proteome</keyword>
<comment type="subcellular location">
    <subcellularLocation>
        <location evidence="1 5">Nucleus</location>
    </subcellularLocation>
</comment>
<dbReference type="CDD" id="cd21696">
    <property type="entry name" value="GINS_B_Psf1"/>
    <property type="match status" value="1"/>
</dbReference>
<evidence type="ECO:0000313" key="9">
    <source>
        <dbReference type="WBParaSite" id="PSAMB.scaffold357size68506.g5166.t1"/>
    </source>
</evidence>
<name>A0A914WA36_9BILA</name>
<dbReference type="GO" id="GO:0000811">
    <property type="term" value="C:GINS complex"/>
    <property type="evidence" value="ECO:0007669"/>
    <property type="project" value="UniProtKB-UniRule"/>
</dbReference>
<dbReference type="InterPro" id="IPR056783">
    <property type="entry name" value="PSF1_C"/>
</dbReference>
<dbReference type="Pfam" id="PF05916">
    <property type="entry name" value="Sld5"/>
    <property type="match status" value="1"/>
</dbReference>
<sequence length="196" mass="22620">MLGEQALNLIKELERNPDIIPPYNDDLMKRCIEEIKSLYQQNINSLAELNAGRVGAEHASLLQARHAAIERTKRCMLAYIYHRQQRLKRYRWDYGGVLPSTIKVCLCEAEVRWFHEYCKNLADFQSGLGESGSCGVDLTVNMEPPKSLFVQVMCVKDYDEFETSDGTRYLLKKNSLHSLPRQDCEHLIRQGILELV</sequence>
<dbReference type="PANTHER" id="PTHR12914">
    <property type="entry name" value="PARTNER OF SLD5"/>
    <property type="match status" value="1"/>
</dbReference>